<comment type="caution">
    <text evidence="2">The sequence shown here is derived from an EMBL/GenBank/DDBJ whole genome shotgun (WGS) entry which is preliminary data.</text>
</comment>
<protein>
    <recommendedName>
        <fullName evidence="1">F-box domain-containing protein</fullName>
    </recommendedName>
</protein>
<dbReference type="SUPFAM" id="SSF48371">
    <property type="entry name" value="ARM repeat"/>
    <property type="match status" value="1"/>
</dbReference>
<keyword evidence="3" id="KW-1185">Reference proteome</keyword>
<dbReference type="STRING" id="1441469.A0A225ARQ4"/>
<proteinExistence type="predicted"/>
<evidence type="ECO:0000313" key="2">
    <source>
        <dbReference type="EMBL" id="OKL57125.1"/>
    </source>
</evidence>
<dbReference type="InterPro" id="IPR016024">
    <property type="entry name" value="ARM-type_fold"/>
</dbReference>
<dbReference type="OrthoDB" id="2549237at2759"/>
<dbReference type="Pfam" id="PF12937">
    <property type="entry name" value="F-box-like"/>
    <property type="match status" value="1"/>
</dbReference>
<sequence>MANDPAVFTPWFGPQQAVDYFRSLLAEGVSETQVLGTNRYLLDCVHSGGITPKIFAVWLFRAHPRFPSILRDALGDEDSSGVRHAGINVLKCAMKTDHWREKGWDAVGAIAQFSPAAFKKIRRRVSPSLPSAAEAFARYTSPAMLTSREPYESKVYQAGQASIPAIQFTLDLCDHACGESAEADDVHWGTRVRCIDMTLTIARRSKVPFDKILAFLEQVLPDLGHSERTLHDWEHLMHALVEFWVIAAFPDAHLESVSDAPAARRREELHPSRPSKAYKNSLEALLRTAFRTIPKTKLGPCVGVILPKTVAQARLSLLKIICKHLRGLDIDLNQPTPSKNEEQLLPWNSSFLMSLPGQDARWLFERALRLSSTKSLTTSMGLRWPVSGGHFPSFLENIVRVHLESTSKEEANARDSVTYQLIEDFKLKAVKARDPKDRLDWADLTISIAKLSKNVRTLKDAIYWTSRFLRDPFVRPLLVGRIYQADTASVLSCVVSPTLEDLAADVGIADSVIKYLMEQALLALQEPWYKSCQDREFGSLLQLVVCSRINAVKGLCRRGLGSENEIVGTLLDNVVPIMLQYESVGITEGYESLGWGCLSGPLENIGCPQKPNIGVLKLMDSLAQQRDRLWAQQRLLRNPQTANLSEGLPRGLPLQYLFPSKEWTMEVIKSQEVGSFVTKRVTELVFCDVGTVLQKISQEDYRLGPFVDSLEFAISIYIGNGPIEEQGARILEIWRHYSEKIPSSAGHTESFREYLCRLLRSRSLHKAARMIEPPQLPSLDIFQRMSRDSPCFGWEPRLENTHDSSRERWEETLLQHRFFATKQKGSLEALALLFSHPNAWKLPAKSKAFDIWRPKYGPLRLSCQHREALIASALLFLNSLAHNSERLLSGAFPEDTDVLRYPSVHLDYEFLSSIDDQGQATTAAIALLRGLVRVVPSSLLYRLSLSLLETLNELESASPKYALVQRCAFETMTLVRQSDKPELAAILGMKALELFPNASSWHRMAFPSSLAKALSRETAERVMHEFTAYVLTALRKQKEVRSTKSGLINTEKTGIKITTVKMLGTMLAENKFGVSPSFAVCALKDLFEACSHIDVRATVCSALLDILEEYDDADQAYEIFTSLASYAAGPSEINGSKSWLQSEQAKLPRVDSERPLLNLFTETAYHKIPAKYHEQYVHKTLIPLLEESTRQHNLWMRQFLSQLELTAEELSVTDFGPFVPDLIPRVMNMWSPYLPCEFLLKHRAWALAYLDCIKLRNINDKLTEQNRSWGITNAGYHWRSFFDSSAKTKYFRLLSSSLYDKTSPKVVNGITRESVAEEIVACAGIIIRNPFMFMNGHIQVSLGQFTNLLSVLEVTIPERRDEALPIVERIVADVRGLRTEEWNNNPQRSPPVLPSHLQLQTLLLPFPHLYKESSSRYARFTSSVLDLIEECTSSPTCIADRVLLRQAMKKMEKEDARQCALGFGREYESSPNPFVQYLRVWLAQGLVQEQKMVDDGCDTAIREMIFRWKYTGSLILIQYWEMRPFAEQTFGIYELAELIFLQLESPIDLIRAQRVCRTWRGIIQTSHAIQVACWYEPCGTRDTQTRPVSSRQAWRLNPCFNRIGVSISTEGWGEFNLTERIYDIPGSWATMQATQPPCQNMLIECYGDYSHDETLYYLIASMTGSLLMGDVMAVLAECQNRQGYGLDRWAGVEHYTGRLVQWFKDQWSPEDQMVVDIILDDVSTKVVVVSLPFASGEYPAFSLRRVNSSKRFLHEMILHKMVMNDGREYQWGHSKSPFLVNPVCKTGDYKANLLVVREHQEGYLSDYSHVFRLLSDVE</sequence>
<dbReference type="Proteomes" id="UP000214365">
    <property type="component" value="Unassembled WGS sequence"/>
</dbReference>
<name>A0A225ARQ4_TALAT</name>
<dbReference type="InterPro" id="IPR001810">
    <property type="entry name" value="F-box_dom"/>
</dbReference>
<reference evidence="2 3" key="1">
    <citation type="submission" date="2015-06" db="EMBL/GenBank/DDBJ databases">
        <title>Talaromyces atroroseus IBT 11181 draft genome.</title>
        <authorList>
            <person name="Rasmussen K.B."/>
            <person name="Rasmussen S."/>
            <person name="Petersen B."/>
            <person name="Sicheritz-Ponten T."/>
            <person name="Mortensen U.H."/>
            <person name="Thrane U."/>
        </authorList>
    </citation>
    <scope>NUCLEOTIDE SEQUENCE [LARGE SCALE GENOMIC DNA]</scope>
    <source>
        <strain evidence="2 3">IBT 11181</strain>
    </source>
</reference>
<dbReference type="SUPFAM" id="SSF81383">
    <property type="entry name" value="F-box domain"/>
    <property type="match status" value="1"/>
</dbReference>
<evidence type="ECO:0000313" key="3">
    <source>
        <dbReference type="Proteomes" id="UP000214365"/>
    </source>
</evidence>
<accession>A0A225ARQ4</accession>
<dbReference type="InterPro" id="IPR036047">
    <property type="entry name" value="F-box-like_dom_sf"/>
</dbReference>
<dbReference type="EMBL" id="LFMY01000012">
    <property type="protein sequence ID" value="OKL57125.1"/>
    <property type="molecule type" value="Genomic_DNA"/>
</dbReference>
<feature type="domain" description="F-box" evidence="1">
    <location>
        <begin position="1534"/>
        <end position="1564"/>
    </location>
</feature>
<organism evidence="2 3">
    <name type="scientific">Talaromyces atroroseus</name>
    <dbReference type="NCBI Taxonomy" id="1441469"/>
    <lineage>
        <taxon>Eukaryota</taxon>
        <taxon>Fungi</taxon>
        <taxon>Dikarya</taxon>
        <taxon>Ascomycota</taxon>
        <taxon>Pezizomycotina</taxon>
        <taxon>Eurotiomycetes</taxon>
        <taxon>Eurotiomycetidae</taxon>
        <taxon>Eurotiales</taxon>
        <taxon>Trichocomaceae</taxon>
        <taxon>Talaromyces</taxon>
        <taxon>Talaromyces sect. Trachyspermi</taxon>
    </lineage>
</organism>
<evidence type="ECO:0000259" key="1">
    <source>
        <dbReference type="Pfam" id="PF12937"/>
    </source>
</evidence>
<gene>
    <name evidence="2" type="ORF">UA08_07507</name>
</gene>
<dbReference type="RefSeq" id="XP_020117246.1">
    <property type="nucleotide sequence ID" value="XM_020262408.1"/>
</dbReference>
<dbReference type="GeneID" id="31007263"/>